<dbReference type="PATRIC" id="fig|344882.3.peg.2806"/>
<dbReference type="Proteomes" id="UP000052052">
    <property type="component" value="Unassembled WGS sequence"/>
</dbReference>
<protein>
    <recommendedName>
        <fullName evidence="3">DUF5625 domain-containing protein</fullName>
    </recommendedName>
</protein>
<evidence type="ECO:0000313" key="2">
    <source>
        <dbReference type="Proteomes" id="UP000052052"/>
    </source>
</evidence>
<comment type="caution">
    <text evidence="1">The sequence shown here is derived from an EMBL/GenBank/DDBJ whole genome shotgun (WGS) entry which is preliminary data.</text>
</comment>
<evidence type="ECO:0000313" key="1">
    <source>
        <dbReference type="EMBL" id="KRG70039.1"/>
    </source>
</evidence>
<accession>A0A0R0CV89</accession>
<gene>
    <name evidence="1" type="ORF">ABB29_07320</name>
</gene>
<dbReference type="EMBL" id="LDJL01000007">
    <property type="protein sequence ID" value="KRG70039.1"/>
    <property type="molecule type" value="Genomic_DNA"/>
</dbReference>
<keyword evidence="2" id="KW-1185">Reference proteome</keyword>
<organism evidence="1 2">
    <name type="scientific">Pseudoxanthomonas dokdonensis</name>
    <dbReference type="NCBI Taxonomy" id="344882"/>
    <lineage>
        <taxon>Bacteria</taxon>
        <taxon>Pseudomonadati</taxon>
        <taxon>Pseudomonadota</taxon>
        <taxon>Gammaproteobacteria</taxon>
        <taxon>Lysobacterales</taxon>
        <taxon>Lysobacteraceae</taxon>
        <taxon>Pseudoxanthomonas</taxon>
    </lineage>
</organism>
<reference evidence="1 2" key="1">
    <citation type="submission" date="2015-05" db="EMBL/GenBank/DDBJ databases">
        <title>Genome sequencing and analysis of members of genus Stenotrophomonas.</title>
        <authorList>
            <person name="Patil P.P."/>
            <person name="Midha S."/>
            <person name="Patil P.B."/>
        </authorList>
    </citation>
    <scope>NUCLEOTIDE SEQUENCE [LARGE SCALE GENOMIC DNA]</scope>
    <source>
        <strain evidence="1 2">DSM 21858</strain>
    </source>
</reference>
<evidence type="ECO:0008006" key="3">
    <source>
        <dbReference type="Google" id="ProtNLM"/>
    </source>
</evidence>
<dbReference type="AlphaFoldDB" id="A0A0R0CV89"/>
<sequence length="197" mass="21937">MLLAGCAQNITPTPATADRSFPVVKPFDLPRAGAKVEADFSLPNTTDNGYLRPVFVGFRSPGPKGRPDAGPKGLEYLDTQDIPVRIHLWKLEAGKRIPVVLSELQEDSSVRPSRVWYEAHPADVFIRHGGAGDDAEELIAIGQFDFNLNYQIWDIARIAPPTPGRYHIEIQSLQDHPQVSQMNFELLVSHYNARGIR</sequence>
<proteinExistence type="predicted"/>
<name>A0A0R0CV89_9GAMM</name>